<evidence type="ECO:0000313" key="2">
    <source>
        <dbReference type="EMBL" id="QDU59366.1"/>
    </source>
</evidence>
<dbReference type="Proteomes" id="UP000317093">
    <property type="component" value="Chromosome"/>
</dbReference>
<dbReference type="PANTHER" id="PTHR32332:SF20">
    <property type="entry name" value="2-NITROPROPANE DIOXYGENASE-LIKE PROTEIN"/>
    <property type="match status" value="1"/>
</dbReference>
<reference evidence="2 3" key="1">
    <citation type="submission" date="2019-02" db="EMBL/GenBank/DDBJ databases">
        <title>Deep-cultivation of Planctomycetes and their phenomic and genomic characterization uncovers novel biology.</title>
        <authorList>
            <person name="Wiegand S."/>
            <person name="Jogler M."/>
            <person name="Boedeker C."/>
            <person name="Pinto D."/>
            <person name="Vollmers J."/>
            <person name="Rivas-Marin E."/>
            <person name="Kohn T."/>
            <person name="Peeters S.H."/>
            <person name="Heuer A."/>
            <person name="Rast P."/>
            <person name="Oberbeckmann S."/>
            <person name="Bunk B."/>
            <person name="Jeske O."/>
            <person name="Meyerdierks A."/>
            <person name="Storesund J.E."/>
            <person name="Kallscheuer N."/>
            <person name="Luecker S."/>
            <person name="Lage O.M."/>
            <person name="Pohl T."/>
            <person name="Merkel B.J."/>
            <person name="Hornburger P."/>
            <person name="Mueller R.-W."/>
            <person name="Bruemmer F."/>
            <person name="Labrenz M."/>
            <person name="Spormann A.M."/>
            <person name="Op den Camp H."/>
            <person name="Overmann J."/>
            <person name="Amann R."/>
            <person name="Jetten M.S.M."/>
            <person name="Mascher T."/>
            <person name="Medema M.H."/>
            <person name="Devos D.P."/>
            <person name="Kaster A.-K."/>
            <person name="Ovreas L."/>
            <person name="Rohde M."/>
            <person name="Galperin M.Y."/>
            <person name="Jogler C."/>
        </authorList>
    </citation>
    <scope>NUCLEOTIDE SEQUENCE [LARGE SCALE GENOMIC DNA]</scope>
    <source>
        <strain evidence="2 3">Pan216</strain>
    </source>
</reference>
<proteinExistence type="predicted"/>
<feature type="domain" description="[Acyl-carrier-protein] S-malonyltransferase-like inserted helical" evidence="1">
    <location>
        <begin position="393"/>
        <end position="472"/>
    </location>
</feature>
<name>A0A518AXC0_9BACT</name>
<dbReference type="Gene3D" id="3.20.20.70">
    <property type="entry name" value="Aldolase class I"/>
    <property type="match status" value="2"/>
</dbReference>
<dbReference type="InterPro" id="IPR049489">
    <property type="entry name" value="FabD-like_helical_ins"/>
</dbReference>
<protein>
    <submittedName>
        <fullName evidence="2">Polyketide biosynthesis protein PksE</fullName>
    </submittedName>
</protein>
<gene>
    <name evidence="2" type="primary">pksE</name>
    <name evidence="2" type="ORF">Pan216_01940</name>
</gene>
<accession>A0A518AXC0</accession>
<dbReference type="AlphaFoldDB" id="A0A518AXC0"/>
<keyword evidence="3" id="KW-1185">Reference proteome</keyword>
<dbReference type="PANTHER" id="PTHR32332">
    <property type="entry name" value="2-NITROPROPANE DIOXYGENASE"/>
    <property type="match status" value="1"/>
</dbReference>
<dbReference type="KEGG" id="knv:Pan216_01940"/>
<dbReference type="SUPFAM" id="SSF51412">
    <property type="entry name" value="Inosine monophosphate dehydrogenase (IMPDH)"/>
    <property type="match status" value="1"/>
</dbReference>
<dbReference type="Pfam" id="PF21607">
    <property type="entry name" value="FabD_helical_ins"/>
    <property type="match status" value="1"/>
</dbReference>
<dbReference type="InterPro" id="IPR013785">
    <property type="entry name" value="Aldolase_TIM"/>
</dbReference>
<dbReference type="NCBIfam" id="TIGR02814">
    <property type="entry name" value="pfaD_fam"/>
    <property type="match status" value="1"/>
</dbReference>
<dbReference type="CDD" id="cd04742">
    <property type="entry name" value="NPD_FabD"/>
    <property type="match status" value="1"/>
</dbReference>
<dbReference type="EMBL" id="CP036279">
    <property type="protein sequence ID" value="QDU59366.1"/>
    <property type="molecule type" value="Genomic_DNA"/>
</dbReference>
<evidence type="ECO:0000313" key="3">
    <source>
        <dbReference type="Proteomes" id="UP000317093"/>
    </source>
</evidence>
<dbReference type="Pfam" id="PF03060">
    <property type="entry name" value="NMO"/>
    <property type="match status" value="1"/>
</dbReference>
<dbReference type="InterPro" id="IPR014179">
    <property type="entry name" value="PfaD-like_TIM-barrel"/>
</dbReference>
<organism evidence="2 3">
    <name type="scientific">Kolteria novifilia</name>
    <dbReference type="NCBI Taxonomy" id="2527975"/>
    <lineage>
        <taxon>Bacteria</taxon>
        <taxon>Pseudomonadati</taxon>
        <taxon>Planctomycetota</taxon>
        <taxon>Planctomycetia</taxon>
        <taxon>Kolteriales</taxon>
        <taxon>Kolteriaceae</taxon>
        <taxon>Kolteria</taxon>
    </lineage>
</organism>
<dbReference type="OrthoDB" id="9805460at2"/>
<sequence length="542" mass="58650">MPVLPSATCTSSTIDEVFGRTSILTAVDQFRRPAGIYRQRETGLIGATAVDDLSTASLLASADEGIESVGMLPALYPEWLGDRSFLESHGVRFPYVAGAMANGIATPAMVIAMARGGMLGFYGAAGLGPQHVEKGIVEIKKALGDSGGAWGVNLIHSPNEPTLEEANVRLLLRHEVRRVSASAFMNSSPNAVWYAYSGLSRRADGTIERPNHLFAKVSRPEVAERFLRPADAKIVAALVAEGKLTREEADLGSGLPVAEDITAEADSGGHTDNRPLPALLSTIVELRNQIVEELGDECRARVGAAGGLGTPASIAAAFAHGADYVLTGSVNQACLEAGVADEAKQMLATAGLADVVMAPAADMFEQGIKLQVLRRGTMFAGRAQQLYDCYRRYGGIDAIPDAERRRLEQQVFRRPIDDVWAETRAFWSKRDPSQVELADRDPKHLMALVFRWYLGKASRWAIEGETERAVDYQVWCGPAMGSFNQWAKGSFLEEPANRTVVQVALNLLEGAAAITRAQQLRSYGVDVPSVGFRYRPRPLRLK</sequence>
<evidence type="ECO:0000259" key="1">
    <source>
        <dbReference type="Pfam" id="PF21607"/>
    </source>
</evidence>